<dbReference type="InterPro" id="IPR012347">
    <property type="entry name" value="Ferritin-like"/>
</dbReference>
<keyword evidence="3" id="KW-1185">Reference proteome</keyword>
<dbReference type="Pfam" id="PF14530">
    <property type="entry name" value="DUF4439"/>
    <property type="match status" value="1"/>
</dbReference>
<name>A0ABU1UQG0_9ACTN</name>
<dbReference type="InterPro" id="IPR009078">
    <property type="entry name" value="Ferritin-like_SF"/>
</dbReference>
<evidence type="ECO:0000313" key="2">
    <source>
        <dbReference type="EMBL" id="MDR7087385.1"/>
    </source>
</evidence>
<gene>
    <name evidence="2" type="ORF">J2X11_002224</name>
</gene>
<dbReference type="Proteomes" id="UP001257739">
    <property type="component" value="Unassembled WGS sequence"/>
</dbReference>
<dbReference type="RefSeq" id="WP_309970913.1">
    <property type="nucleotide sequence ID" value="NZ_JAVDWH010000001.1"/>
</dbReference>
<proteinExistence type="predicted"/>
<dbReference type="SUPFAM" id="SSF47240">
    <property type="entry name" value="Ferritin-like"/>
    <property type="match status" value="1"/>
</dbReference>
<comment type="caution">
    <text evidence="2">The sequence shown here is derived from an EMBL/GenBank/DDBJ whole genome shotgun (WGS) entry which is preliminary data.</text>
</comment>
<evidence type="ECO:0000259" key="1">
    <source>
        <dbReference type="Pfam" id="PF14530"/>
    </source>
</evidence>
<reference evidence="2 3" key="1">
    <citation type="submission" date="2023-07" db="EMBL/GenBank/DDBJ databases">
        <title>Sorghum-associated microbial communities from plants grown in Nebraska, USA.</title>
        <authorList>
            <person name="Schachtman D."/>
        </authorList>
    </citation>
    <scope>NUCLEOTIDE SEQUENCE [LARGE SCALE GENOMIC DNA]</scope>
    <source>
        <strain evidence="2 3">BE248</strain>
    </source>
</reference>
<accession>A0ABU1UQG0</accession>
<evidence type="ECO:0000313" key="3">
    <source>
        <dbReference type="Proteomes" id="UP001257739"/>
    </source>
</evidence>
<feature type="domain" description="DUF4439" evidence="1">
    <location>
        <begin position="6"/>
        <end position="134"/>
    </location>
</feature>
<dbReference type="Gene3D" id="1.20.1260.10">
    <property type="match status" value="1"/>
</dbReference>
<protein>
    <recommendedName>
        <fullName evidence="1">DUF4439 domain-containing protein</fullName>
    </recommendedName>
</protein>
<dbReference type="InterPro" id="IPR029447">
    <property type="entry name" value="DUF4439"/>
</dbReference>
<sequence length="137" mass="15043">MSATEAMQNWLALEHESVWLYPVIGARFDQLTQRAREAHDAHLSTRDHLLARLHTLDIEPVPAKLSYAVGSLSSPQVAIKLARRLEQAIAAACLDLAGESSEQGDQKYAITRLRRAARAEMAWGGEPRAFPGLAAQS</sequence>
<organism evidence="2 3">
    <name type="scientific">Aeromicrobium panaciterrae</name>
    <dbReference type="NCBI Taxonomy" id="363861"/>
    <lineage>
        <taxon>Bacteria</taxon>
        <taxon>Bacillati</taxon>
        <taxon>Actinomycetota</taxon>
        <taxon>Actinomycetes</taxon>
        <taxon>Propionibacteriales</taxon>
        <taxon>Nocardioidaceae</taxon>
        <taxon>Aeromicrobium</taxon>
    </lineage>
</organism>
<dbReference type="EMBL" id="JAVDWH010000001">
    <property type="protein sequence ID" value="MDR7087385.1"/>
    <property type="molecule type" value="Genomic_DNA"/>
</dbReference>